<feature type="domain" description="Ketoreductase" evidence="4">
    <location>
        <begin position="47"/>
        <end position="186"/>
    </location>
</feature>
<proteinExistence type="inferred from homology"/>
<comment type="similarity">
    <text evidence="1 3">Belongs to the short-chain dehydrogenases/reductases (SDR) family.</text>
</comment>
<keyword evidence="6" id="KW-1185">Reference proteome</keyword>
<dbReference type="EMBL" id="JAHESE010000011">
    <property type="protein sequence ID" value="MBT1709247.1"/>
    <property type="molecule type" value="Genomic_DNA"/>
</dbReference>
<evidence type="ECO:0000313" key="6">
    <source>
        <dbReference type="Proteomes" id="UP001319080"/>
    </source>
</evidence>
<dbReference type="InterPro" id="IPR036291">
    <property type="entry name" value="NAD(P)-bd_dom_sf"/>
</dbReference>
<evidence type="ECO:0000256" key="1">
    <source>
        <dbReference type="ARBA" id="ARBA00006484"/>
    </source>
</evidence>
<dbReference type="AlphaFoldDB" id="A0AAP2E041"/>
<dbReference type="PANTHER" id="PTHR44196:SF1">
    <property type="entry name" value="DEHYDROGENASE_REDUCTASE SDR FAMILY MEMBER 7B"/>
    <property type="match status" value="1"/>
</dbReference>
<name>A0AAP2E041_9BACT</name>
<organism evidence="5 6">
    <name type="scientific">Dawidia cretensis</name>
    <dbReference type="NCBI Taxonomy" id="2782350"/>
    <lineage>
        <taxon>Bacteria</taxon>
        <taxon>Pseudomonadati</taxon>
        <taxon>Bacteroidota</taxon>
        <taxon>Cytophagia</taxon>
        <taxon>Cytophagales</taxon>
        <taxon>Chryseotaleaceae</taxon>
        <taxon>Dawidia</taxon>
    </lineage>
</organism>
<dbReference type="PANTHER" id="PTHR44196">
    <property type="entry name" value="DEHYDROGENASE/REDUCTASE SDR FAMILY MEMBER 7B"/>
    <property type="match status" value="1"/>
</dbReference>
<evidence type="ECO:0000256" key="2">
    <source>
        <dbReference type="ARBA" id="ARBA00023002"/>
    </source>
</evidence>
<dbReference type="RefSeq" id="WP_254084828.1">
    <property type="nucleotide sequence ID" value="NZ_JAHESE010000011.1"/>
</dbReference>
<accession>A0AAP2E041</accession>
<dbReference type="GO" id="GO:0016020">
    <property type="term" value="C:membrane"/>
    <property type="evidence" value="ECO:0007669"/>
    <property type="project" value="TreeGrafter"/>
</dbReference>
<keyword evidence="2" id="KW-0560">Oxidoreductase</keyword>
<dbReference type="PRINTS" id="PR00080">
    <property type="entry name" value="SDRFAMILY"/>
</dbReference>
<evidence type="ECO:0000313" key="5">
    <source>
        <dbReference type="EMBL" id="MBT1709247.1"/>
    </source>
</evidence>
<comment type="caution">
    <text evidence="5">The sequence shown here is derived from an EMBL/GenBank/DDBJ whole genome shotgun (WGS) entry which is preliminary data.</text>
</comment>
<evidence type="ECO:0000259" key="4">
    <source>
        <dbReference type="SMART" id="SM00822"/>
    </source>
</evidence>
<evidence type="ECO:0000256" key="3">
    <source>
        <dbReference type="RuleBase" id="RU000363"/>
    </source>
</evidence>
<dbReference type="InterPro" id="IPR020904">
    <property type="entry name" value="Sc_DH/Rdtase_CS"/>
</dbReference>
<gene>
    <name evidence="5" type="ORF">KK062_13475</name>
</gene>
<reference evidence="5 6" key="1">
    <citation type="submission" date="2021-05" db="EMBL/GenBank/DDBJ databases">
        <title>A Polyphasic approach of four new species of the genus Ohtaekwangia: Ohtaekwangia histidinii sp. nov., Ohtaekwangia cretensis sp. nov., Ohtaekwangia indiensis sp. nov., Ohtaekwangia reichenbachii sp. nov. from diverse environment.</title>
        <authorList>
            <person name="Octaviana S."/>
        </authorList>
    </citation>
    <scope>NUCLEOTIDE SEQUENCE [LARGE SCALE GENOMIC DNA]</scope>
    <source>
        <strain evidence="5 6">PWU5</strain>
    </source>
</reference>
<dbReference type="InterPro" id="IPR057326">
    <property type="entry name" value="KR_dom"/>
</dbReference>
<dbReference type="SMART" id="SM00822">
    <property type="entry name" value="PKS_KR"/>
    <property type="match status" value="1"/>
</dbReference>
<dbReference type="InterPro" id="IPR002347">
    <property type="entry name" value="SDR_fam"/>
</dbReference>
<dbReference type="Gene3D" id="3.40.50.720">
    <property type="entry name" value="NAD(P)-binding Rossmann-like Domain"/>
    <property type="match status" value="1"/>
</dbReference>
<dbReference type="GO" id="GO:0016491">
    <property type="term" value="F:oxidoreductase activity"/>
    <property type="evidence" value="ECO:0007669"/>
    <property type="project" value="UniProtKB-KW"/>
</dbReference>
<dbReference type="PRINTS" id="PR00081">
    <property type="entry name" value="GDHRDH"/>
</dbReference>
<dbReference type="FunFam" id="3.40.50.720:FF:000084">
    <property type="entry name" value="Short-chain dehydrogenase reductase"/>
    <property type="match status" value="1"/>
</dbReference>
<dbReference type="PROSITE" id="PS00061">
    <property type="entry name" value="ADH_SHORT"/>
    <property type="match status" value="1"/>
</dbReference>
<dbReference type="SUPFAM" id="SSF51735">
    <property type="entry name" value="NAD(P)-binding Rossmann-fold domains"/>
    <property type="match status" value="1"/>
</dbReference>
<dbReference type="Pfam" id="PF00106">
    <property type="entry name" value="adh_short"/>
    <property type="match status" value="1"/>
</dbReference>
<sequence>MALLGIPSLSLFSTRNRLLLAGAAGVVGLMAYARWRQEQNRFSLAGKVVLITGGSRGLGLVLARMLAAKGARLAICARTAEALDEARQELEMLGAPVLTLSVDLTDTQQVDTMLRQIVDHYGRLDVLINNAGTIQVGPQEALDIEDYEKAMKTNFWAALYTMLGTIPYFQAQGGGRIVNITSIGGKVAVPHLLPYTASKFALVGLSEGMHTELRKHNIQVTTVVPGLMRTGSTGHITVKGDHAAEYRWFKVSASSALLSVKAETAAANIIDALEYGRPEAIVSMSTRMATVLKAVAPGLMTGLLNIAERFLPDNVPGGEVARQGSESESLLSRILGKRSETAALQNNE</sequence>
<protein>
    <submittedName>
        <fullName evidence="5">SDR family NAD(P)-dependent oxidoreductase</fullName>
    </submittedName>
</protein>
<dbReference type="Proteomes" id="UP001319080">
    <property type="component" value="Unassembled WGS sequence"/>
</dbReference>